<dbReference type="Proteomes" id="UP001321580">
    <property type="component" value="Unassembled WGS sequence"/>
</dbReference>
<evidence type="ECO:0000256" key="3">
    <source>
        <dbReference type="ARBA" id="ARBA00022729"/>
    </source>
</evidence>
<dbReference type="PANTHER" id="PTHR34596:SF2">
    <property type="entry name" value="CHITOPORIN"/>
    <property type="match status" value="1"/>
</dbReference>
<dbReference type="EMBL" id="JASGBI010000001">
    <property type="protein sequence ID" value="MDI9238590.1"/>
    <property type="molecule type" value="Genomic_DNA"/>
</dbReference>
<accession>A0ABT6XEL8</accession>
<dbReference type="RefSeq" id="WP_283212043.1">
    <property type="nucleotide sequence ID" value="NZ_JASGBI010000001.1"/>
</dbReference>
<feature type="chain" id="PRO_5045054471" evidence="4">
    <location>
        <begin position="38"/>
        <end position="469"/>
    </location>
</feature>
<evidence type="ECO:0000256" key="4">
    <source>
        <dbReference type="SAM" id="SignalP"/>
    </source>
</evidence>
<keyword evidence="2" id="KW-0813">Transport</keyword>
<sequence length="469" mass="51879">MNAVRWELGWPARVPALATGLLALALAAALAPMQAHAQVAAPAPVPAPEVEVDDVEQVPTSVEQGQTPLGEAFAPRDHAAWVRETRRKAFQDTKWDLQARSFYLGRDKYDNSESEAWALGGSLGFKTGYFRERFAFGATGYTSQKLYGPEDKDGTTLLKPGQEGYTVLGEVYGEFLLNQDTRLTIGRRGFDTPYINRNDVRMTPNTFQAIAVQGLYGGDDGRPEWRVGGGYFDEIKERNSDEFVSMAEDAGAPDGVERGVYALGANFKTGDFQIGAIDYYSNDIINIFYTEARYGIALNDKWKLALAAQYSDQTSTGDELLRGTDFSSDQWGAKAELSYGGALFTTAYTRAGGDTNMQNPWSGYPGYTSVQVEDFNRDGESAWLLRAGYTFKAIKGASVYALYVDGSDPQSPTEYAKNEYDLNFQWAIPDGFLKGLLVRMRYARVSQSDPADSDLEDVRIMIFYDPPKL</sequence>
<keyword evidence="3 4" id="KW-0732">Signal</keyword>
<comment type="caution">
    <text evidence="5">The sequence shown here is derived from an EMBL/GenBank/DDBJ whole genome shotgun (WGS) entry which is preliminary data.</text>
</comment>
<dbReference type="PANTHER" id="PTHR34596">
    <property type="entry name" value="CHITOPORIN"/>
    <property type="match status" value="1"/>
</dbReference>
<dbReference type="Gene3D" id="2.40.160.10">
    <property type="entry name" value="Porin"/>
    <property type="match status" value="1"/>
</dbReference>
<evidence type="ECO:0000313" key="6">
    <source>
        <dbReference type="Proteomes" id="UP001321580"/>
    </source>
</evidence>
<organism evidence="5 6">
    <name type="scientific">Lysobacter stagni</name>
    <dbReference type="NCBI Taxonomy" id="3045172"/>
    <lineage>
        <taxon>Bacteria</taxon>
        <taxon>Pseudomonadati</taxon>
        <taxon>Pseudomonadota</taxon>
        <taxon>Gammaproteobacteria</taxon>
        <taxon>Lysobacterales</taxon>
        <taxon>Lysobacteraceae</taxon>
        <taxon>Lysobacter</taxon>
    </lineage>
</organism>
<protein>
    <submittedName>
        <fullName evidence="5">OprD family outer membrane porin</fullName>
    </submittedName>
</protein>
<keyword evidence="6" id="KW-1185">Reference proteome</keyword>
<name>A0ABT6XEL8_9GAMM</name>
<comment type="similarity">
    <text evidence="1">Belongs to the outer membrane porin (Opr) (TC 1.B.25) family.</text>
</comment>
<evidence type="ECO:0000313" key="5">
    <source>
        <dbReference type="EMBL" id="MDI9238590.1"/>
    </source>
</evidence>
<feature type="signal peptide" evidence="4">
    <location>
        <begin position="1"/>
        <end position="37"/>
    </location>
</feature>
<evidence type="ECO:0000256" key="2">
    <source>
        <dbReference type="ARBA" id="ARBA00022448"/>
    </source>
</evidence>
<dbReference type="InterPro" id="IPR005318">
    <property type="entry name" value="OM_porin_bac"/>
</dbReference>
<gene>
    <name evidence="5" type="ORF">QLQ15_06635</name>
</gene>
<evidence type="ECO:0000256" key="1">
    <source>
        <dbReference type="ARBA" id="ARBA00009075"/>
    </source>
</evidence>
<proteinExistence type="inferred from homology"/>
<dbReference type="InterPro" id="IPR023614">
    <property type="entry name" value="Porin_dom_sf"/>
</dbReference>
<dbReference type="Pfam" id="PF03573">
    <property type="entry name" value="OprD"/>
    <property type="match status" value="1"/>
</dbReference>
<reference evidence="5 6" key="1">
    <citation type="submission" date="2023-05" db="EMBL/GenBank/DDBJ databases">
        <title>Lysobacter sp. strain LF1 Genome sequencing and assembly.</title>
        <authorList>
            <person name="Jung Y."/>
        </authorList>
    </citation>
    <scope>NUCLEOTIDE SEQUENCE [LARGE SCALE GENOMIC DNA]</scope>
    <source>
        <strain evidence="5 6">LF1</strain>
    </source>
</reference>